<name>A0ABU1JWR0_9PROT</name>
<dbReference type="PROSITE" id="PS00761">
    <property type="entry name" value="SPASE_I_3"/>
    <property type="match status" value="1"/>
</dbReference>
<dbReference type="PROSITE" id="PS00760">
    <property type="entry name" value="SPASE_I_2"/>
    <property type="match status" value="1"/>
</dbReference>
<dbReference type="GO" id="GO:0009003">
    <property type="term" value="F:signal peptidase activity"/>
    <property type="evidence" value="ECO:0007669"/>
    <property type="project" value="UniProtKB-EC"/>
</dbReference>
<dbReference type="Proteomes" id="UP001262410">
    <property type="component" value="Unassembled WGS sequence"/>
</dbReference>
<protein>
    <recommendedName>
        <fullName evidence="4 6">Signal peptidase I</fullName>
        <ecNumber evidence="3 6">3.4.21.89</ecNumber>
    </recommendedName>
</protein>
<comment type="catalytic activity">
    <reaction evidence="1 6">
        <text>Cleavage of hydrophobic, N-terminal signal or leader sequences from secreted and periplasmic proteins.</text>
        <dbReference type="EC" id="3.4.21.89"/>
    </reaction>
</comment>
<keyword evidence="10" id="KW-1185">Reference proteome</keyword>
<dbReference type="NCBIfam" id="TIGR02227">
    <property type="entry name" value="sigpep_I_bact"/>
    <property type="match status" value="1"/>
</dbReference>
<gene>
    <name evidence="9" type="ORF">E9232_005598</name>
</gene>
<dbReference type="PANTHER" id="PTHR43390:SF1">
    <property type="entry name" value="CHLOROPLAST PROCESSING PEPTIDASE"/>
    <property type="match status" value="1"/>
</dbReference>
<evidence type="ECO:0000256" key="7">
    <source>
        <dbReference type="SAM" id="SignalP"/>
    </source>
</evidence>
<comment type="similarity">
    <text evidence="2 6">Belongs to the peptidase S26 family.</text>
</comment>
<dbReference type="SUPFAM" id="SSF51306">
    <property type="entry name" value="LexA/Signal peptidase"/>
    <property type="match status" value="1"/>
</dbReference>
<comment type="subcellular location">
    <subcellularLocation>
        <location evidence="6">Membrane</location>
        <topology evidence="6">Single-pass type II membrane protein</topology>
    </subcellularLocation>
</comment>
<dbReference type="InterPro" id="IPR000223">
    <property type="entry name" value="Pept_S26A_signal_pept_1"/>
</dbReference>
<dbReference type="InterPro" id="IPR019758">
    <property type="entry name" value="Pept_S26A_signal_pept_1_CS"/>
</dbReference>
<dbReference type="PANTHER" id="PTHR43390">
    <property type="entry name" value="SIGNAL PEPTIDASE I"/>
    <property type="match status" value="1"/>
</dbReference>
<evidence type="ECO:0000256" key="3">
    <source>
        <dbReference type="ARBA" id="ARBA00013208"/>
    </source>
</evidence>
<evidence type="ECO:0000256" key="5">
    <source>
        <dbReference type="ARBA" id="ARBA00022801"/>
    </source>
</evidence>
<dbReference type="EMBL" id="JAVDPW010000010">
    <property type="protein sequence ID" value="MDR6293053.1"/>
    <property type="molecule type" value="Genomic_DNA"/>
</dbReference>
<evidence type="ECO:0000259" key="8">
    <source>
        <dbReference type="Pfam" id="PF10502"/>
    </source>
</evidence>
<dbReference type="PRINTS" id="PR00727">
    <property type="entry name" value="LEADERPTASE"/>
</dbReference>
<dbReference type="Pfam" id="PF10502">
    <property type="entry name" value="Peptidase_S26"/>
    <property type="match status" value="1"/>
</dbReference>
<dbReference type="InterPro" id="IPR019533">
    <property type="entry name" value="Peptidase_S26"/>
</dbReference>
<dbReference type="EC" id="3.4.21.89" evidence="3 6"/>
<proteinExistence type="inferred from homology"/>
<evidence type="ECO:0000313" key="10">
    <source>
        <dbReference type="Proteomes" id="UP001262410"/>
    </source>
</evidence>
<feature type="domain" description="Peptidase S26" evidence="8">
    <location>
        <begin position="40"/>
        <end position="210"/>
    </location>
</feature>
<feature type="chain" id="PRO_5046157103" description="Signal peptidase I" evidence="7">
    <location>
        <begin position="25"/>
        <end position="228"/>
    </location>
</feature>
<dbReference type="RefSeq" id="WP_309799677.1">
    <property type="nucleotide sequence ID" value="NZ_JAVDPW010000010.1"/>
</dbReference>
<keyword evidence="5 6" id="KW-0378">Hydrolase</keyword>
<evidence type="ECO:0000256" key="2">
    <source>
        <dbReference type="ARBA" id="ARBA00009370"/>
    </source>
</evidence>
<evidence type="ECO:0000256" key="1">
    <source>
        <dbReference type="ARBA" id="ARBA00000677"/>
    </source>
</evidence>
<evidence type="ECO:0000256" key="6">
    <source>
        <dbReference type="RuleBase" id="RU362042"/>
    </source>
</evidence>
<evidence type="ECO:0000256" key="4">
    <source>
        <dbReference type="ARBA" id="ARBA00019232"/>
    </source>
</evidence>
<keyword evidence="6" id="KW-0645">Protease</keyword>
<keyword evidence="7" id="KW-0732">Signal</keyword>
<dbReference type="InterPro" id="IPR036286">
    <property type="entry name" value="LexA/Signal_pep-like_sf"/>
</dbReference>
<evidence type="ECO:0000313" key="9">
    <source>
        <dbReference type="EMBL" id="MDR6293053.1"/>
    </source>
</evidence>
<dbReference type="CDD" id="cd06530">
    <property type="entry name" value="S26_SPase_I"/>
    <property type="match status" value="1"/>
</dbReference>
<reference evidence="9 10" key="1">
    <citation type="submission" date="2023-07" db="EMBL/GenBank/DDBJ databases">
        <title>Sorghum-associated microbial communities from plants grown in Nebraska, USA.</title>
        <authorList>
            <person name="Schachtman D."/>
        </authorList>
    </citation>
    <scope>NUCLEOTIDE SEQUENCE [LARGE SCALE GENOMIC DNA]</scope>
    <source>
        <strain evidence="9 10">584</strain>
    </source>
</reference>
<feature type="signal peptide" evidence="7">
    <location>
        <begin position="1"/>
        <end position="24"/>
    </location>
</feature>
<organism evidence="9 10">
    <name type="scientific">Inquilinus ginsengisoli</name>
    <dbReference type="NCBI Taxonomy" id="363840"/>
    <lineage>
        <taxon>Bacteria</taxon>
        <taxon>Pseudomonadati</taxon>
        <taxon>Pseudomonadota</taxon>
        <taxon>Alphaproteobacteria</taxon>
        <taxon>Rhodospirillales</taxon>
        <taxon>Rhodospirillaceae</taxon>
        <taxon>Inquilinus</taxon>
    </lineage>
</organism>
<dbReference type="Gene3D" id="2.10.109.10">
    <property type="entry name" value="Umud Fragment, subunit A"/>
    <property type="match status" value="1"/>
</dbReference>
<comment type="caution">
    <text evidence="9">The sequence shown here is derived from an EMBL/GenBank/DDBJ whole genome shotgun (WGS) entry which is preliminary data.</text>
</comment>
<accession>A0ABU1JWR0</accession>
<dbReference type="InterPro" id="IPR019757">
    <property type="entry name" value="Pept_S26A_signal_pept_1_Lys-AS"/>
</dbReference>
<sequence>MRRREAIGLAGTALLALSAGRAAGATFGDWLDGADIAARFAAAGIPVKSYAMGSSSMMPTLGEKDVLLADLRAAGTMPGRGEIIVFRPPSPDTVFVKRVIGSPGDRVAVKAGRLVLNGKVVERRPKGRVELDLSLGPTPVSVYEEALSGVRPYEIAEMSDAGMLDDVSESVVPPGAVFVLGDNRDNSMDSRVAEMGPISIGNIVGRVVYRLRPNSGWLVPPETVPGLD</sequence>